<evidence type="ECO:0000256" key="1">
    <source>
        <dbReference type="ARBA" id="ARBA00006484"/>
    </source>
</evidence>
<dbReference type="InterPro" id="IPR052178">
    <property type="entry name" value="Sec_Metab_Biosynth_SDR"/>
</dbReference>
<evidence type="ECO:0000256" key="4">
    <source>
        <dbReference type="RuleBase" id="RU000363"/>
    </source>
</evidence>
<evidence type="ECO:0000256" key="3">
    <source>
        <dbReference type="ARBA" id="ARBA00023002"/>
    </source>
</evidence>
<dbReference type="InterPro" id="IPR020904">
    <property type="entry name" value="Sc_DH/Rdtase_CS"/>
</dbReference>
<dbReference type="PROSITE" id="PS00061">
    <property type="entry name" value="ADH_SHORT"/>
    <property type="match status" value="1"/>
</dbReference>
<dbReference type="OrthoDB" id="294295at2759"/>
<accession>A0A8H7QZD5</accession>
<dbReference type="PANTHER" id="PTHR43618">
    <property type="entry name" value="7-ALPHA-HYDROXYSTEROID DEHYDROGENASE"/>
    <property type="match status" value="1"/>
</dbReference>
<keyword evidence="3" id="KW-0560">Oxidoreductase</keyword>
<comment type="similarity">
    <text evidence="1 4">Belongs to the short-chain dehydrogenases/reductases (SDR) family.</text>
</comment>
<proteinExistence type="inferred from homology"/>
<dbReference type="Pfam" id="PF00106">
    <property type="entry name" value="adh_short"/>
    <property type="match status" value="1"/>
</dbReference>
<dbReference type="Proteomes" id="UP000603453">
    <property type="component" value="Unassembled WGS sequence"/>
</dbReference>
<dbReference type="FunFam" id="3.40.50.720:FF:000084">
    <property type="entry name" value="Short-chain dehydrogenase reductase"/>
    <property type="match status" value="1"/>
</dbReference>
<keyword evidence="6" id="KW-1185">Reference proteome</keyword>
<keyword evidence="2" id="KW-0521">NADP</keyword>
<dbReference type="PRINTS" id="PR00081">
    <property type="entry name" value="GDHRDH"/>
</dbReference>
<dbReference type="InterPro" id="IPR002347">
    <property type="entry name" value="SDR_fam"/>
</dbReference>
<reference evidence="5" key="1">
    <citation type="submission" date="2020-12" db="EMBL/GenBank/DDBJ databases">
        <title>Metabolic potential, ecology and presence of endohyphal bacteria is reflected in genomic diversity of Mucoromycotina.</title>
        <authorList>
            <person name="Muszewska A."/>
            <person name="Okrasinska A."/>
            <person name="Steczkiewicz K."/>
            <person name="Drgas O."/>
            <person name="Orlowska M."/>
            <person name="Perlinska-Lenart U."/>
            <person name="Aleksandrzak-Piekarczyk T."/>
            <person name="Szatraj K."/>
            <person name="Zielenkiewicz U."/>
            <person name="Pilsyk S."/>
            <person name="Malc E."/>
            <person name="Mieczkowski P."/>
            <person name="Kruszewska J.S."/>
            <person name="Biernat P."/>
            <person name="Pawlowska J."/>
        </authorList>
    </citation>
    <scope>NUCLEOTIDE SEQUENCE</scope>
    <source>
        <strain evidence="5">WA0000017839</strain>
    </source>
</reference>
<comment type="caution">
    <text evidence="5">The sequence shown here is derived from an EMBL/GenBank/DDBJ whole genome shotgun (WGS) entry which is preliminary data.</text>
</comment>
<dbReference type="GO" id="GO:0016491">
    <property type="term" value="F:oxidoreductase activity"/>
    <property type="evidence" value="ECO:0007669"/>
    <property type="project" value="UniProtKB-KW"/>
</dbReference>
<organism evidence="5 6">
    <name type="scientific">Mucor saturninus</name>
    <dbReference type="NCBI Taxonomy" id="64648"/>
    <lineage>
        <taxon>Eukaryota</taxon>
        <taxon>Fungi</taxon>
        <taxon>Fungi incertae sedis</taxon>
        <taxon>Mucoromycota</taxon>
        <taxon>Mucoromycotina</taxon>
        <taxon>Mucoromycetes</taxon>
        <taxon>Mucorales</taxon>
        <taxon>Mucorineae</taxon>
        <taxon>Mucoraceae</taxon>
        <taxon>Mucor</taxon>
    </lineage>
</organism>
<gene>
    <name evidence="5" type="ORF">INT47_007413</name>
</gene>
<evidence type="ECO:0000256" key="2">
    <source>
        <dbReference type="ARBA" id="ARBA00022857"/>
    </source>
</evidence>
<evidence type="ECO:0000313" key="5">
    <source>
        <dbReference type="EMBL" id="KAG2201536.1"/>
    </source>
</evidence>
<name>A0A8H7QZD5_9FUNG</name>
<dbReference type="PANTHER" id="PTHR43618:SF17">
    <property type="entry name" value="RHAMNOLIPIDS BIOSYNTHESIS 3-OXOACYL-[ACYL-CARRIER-PROTEIN] REDUCTASE"/>
    <property type="match status" value="1"/>
</dbReference>
<dbReference type="EMBL" id="JAEPRD010000070">
    <property type="protein sequence ID" value="KAG2201536.1"/>
    <property type="molecule type" value="Genomic_DNA"/>
</dbReference>
<dbReference type="AlphaFoldDB" id="A0A8H7QZD5"/>
<dbReference type="Gene3D" id="3.40.50.720">
    <property type="entry name" value="NAD(P)-binding Rossmann-like Domain"/>
    <property type="match status" value="1"/>
</dbReference>
<sequence length="494" mass="54961">VVLVTGGSRGIGEMIATGFVAAGAKVYITSRSADVCYEVSKRLTEMGPGQCLAIPADLQSIDEINRLVAELSSKEDHLDVLVNNAGANWNEAVETFPDNAFDKVLSLNLKRIFTLTQACLPLLTAKATQHDSSSVINIGSIDGIRAPPQETYAYAASKGGLHHLSRLMAGKLGKKGIRVNVIAPGAFPSKMMKATLDKHHDSMVANIPAGRIGSPEDIAGTCIYFVEKLCLTQKKIDKKQINKINSAYGRVFIVIGICGLNGYLIVSEGTIGCTYLSSRAGKYTTGATITVDGGVLVTSKFTNFLHFPPDIVFHTLPDIQDISKLLPHDDWNLDKEDCLYTWFESMLKLLIKKVFFIILSDDHIDDYKVKYKDDYKIEQKKDYKSKFKDDHKDSLFPDDDDDLDTRTSSYFKELKKPPTPIKASFGSIQANLASFRNKNEDVLPVSSIPSPQKQLRPLQNHHHQTKLFDLGSVKERQDFIRMVFMTAWLTKYRE</sequence>
<evidence type="ECO:0008006" key="7">
    <source>
        <dbReference type="Google" id="ProtNLM"/>
    </source>
</evidence>
<dbReference type="SUPFAM" id="SSF51735">
    <property type="entry name" value="NAD(P)-binding Rossmann-fold domains"/>
    <property type="match status" value="1"/>
</dbReference>
<dbReference type="InterPro" id="IPR036291">
    <property type="entry name" value="NAD(P)-bd_dom_sf"/>
</dbReference>
<feature type="non-terminal residue" evidence="5">
    <location>
        <position position="1"/>
    </location>
</feature>
<protein>
    <recommendedName>
        <fullName evidence="7">Rhamnolipids biosynthesis 3-oxoacyl-[acyl-carrier-protein] reductase</fullName>
    </recommendedName>
</protein>
<dbReference type="PRINTS" id="PR00080">
    <property type="entry name" value="SDRFAMILY"/>
</dbReference>
<evidence type="ECO:0000313" key="6">
    <source>
        <dbReference type="Proteomes" id="UP000603453"/>
    </source>
</evidence>